<dbReference type="PANTHER" id="PTHR38044">
    <property type="entry name" value="BOUQUET FORMATION PROTEIN 4"/>
    <property type="match status" value="1"/>
</dbReference>
<reference evidence="3 4" key="1">
    <citation type="submission" date="2014-04" db="EMBL/GenBank/DDBJ databases">
        <authorList>
            <consortium name="DOE Joint Genome Institute"/>
            <person name="Kuo A."/>
            <person name="Girlanda M."/>
            <person name="Perotto S."/>
            <person name="Kohler A."/>
            <person name="Nagy L.G."/>
            <person name="Floudas D."/>
            <person name="Copeland A."/>
            <person name="Barry K.W."/>
            <person name="Cichocki N."/>
            <person name="Veneault-Fourrey C."/>
            <person name="LaButti K."/>
            <person name="Lindquist E.A."/>
            <person name="Lipzen A."/>
            <person name="Lundell T."/>
            <person name="Morin E."/>
            <person name="Murat C."/>
            <person name="Sun H."/>
            <person name="Tunlid A."/>
            <person name="Henrissat B."/>
            <person name="Grigoriev I.V."/>
            <person name="Hibbett D.S."/>
            <person name="Martin F."/>
            <person name="Nordberg H.P."/>
            <person name="Cantor M.N."/>
            <person name="Hua S.X."/>
        </authorList>
    </citation>
    <scope>NUCLEOTIDE SEQUENCE [LARGE SCALE GENOMIC DNA]</scope>
    <source>
        <strain evidence="3 4">MUT 4182</strain>
    </source>
</reference>
<dbReference type="InterPro" id="IPR003163">
    <property type="entry name" value="Tscrpt_reg_HTH_APSES-type"/>
</dbReference>
<dbReference type="GO" id="GO:0003677">
    <property type="term" value="F:DNA binding"/>
    <property type="evidence" value="ECO:0007669"/>
    <property type="project" value="InterPro"/>
</dbReference>
<dbReference type="AlphaFoldDB" id="A0A0C3Q8U6"/>
<dbReference type="InterPro" id="IPR037548">
    <property type="entry name" value="Bqt4"/>
</dbReference>
<protein>
    <recommendedName>
        <fullName evidence="2">HTH APSES-type domain-containing protein</fullName>
    </recommendedName>
</protein>
<name>A0A0C3Q8U6_9AGAM</name>
<dbReference type="SUPFAM" id="SSF54616">
    <property type="entry name" value="DNA-binding domain of Mlu1-box binding protein MBP1"/>
    <property type="match status" value="1"/>
</dbReference>
<proteinExistence type="predicted"/>
<evidence type="ECO:0000259" key="2">
    <source>
        <dbReference type="PROSITE" id="PS51299"/>
    </source>
</evidence>
<sequence>MASLSSKEFPPKTNAPRPSLPIADYNIKLQEEAVHQPVKFQIIVRDGHEIIVGRVKVPTPNNHAFILRRFDTGAVSLSTMFRAAYPSASEEAEKAELTWVKTNYDIAGQNGGGKLRLAGIWVPPGLALHFADHYGLGHILPSLAHAVPEEKSAYRKNARTTGGSTVVAAIPAAGTNSSSQPESASGLGIPTSLPPTSPKSPKTTPSKPAKASSPARQPPPKRSRKSASPAPSLLAKPTPTKALRSSPRRPPKVQEEEDEPEVPGPNPDQDIREAQEEVAQIMAQGRAAQQLDPVTPAGKKKRNIQATETPPIQFDMEKIEQSAMEVAPSRPVVNPRRLTNLQPTQKAAAWGGLLMAVGWGAATYLPQYLPNAFGLW</sequence>
<dbReference type="GO" id="GO:0044820">
    <property type="term" value="P:mitotic telomere tethering at nuclear periphery"/>
    <property type="evidence" value="ECO:0007669"/>
    <property type="project" value="TreeGrafter"/>
</dbReference>
<feature type="compositionally biased region" description="Low complexity" evidence="1">
    <location>
        <begin position="199"/>
        <end position="215"/>
    </location>
</feature>
<dbReference type="PROSITE" id="PS51299">
    <property type="entry name" value="HTH_APSES"/>
    <property type="match status" value="1"/>
</dbReference>
<reference evidence="4" key="2">
    <citation type="submission" date="2015-01" db="EMBL/GenBank/DDBJ databases">
        <title>Evolutionary Origins and Diversification of the Mycorrhizal Mutualists.</title>
        <authorList>
            <consortium name="DOE Joint Genome Institute"/>
            <consortium name="Mycorrhizal Genomics Consortium"/>
            <person name="Kohler A."/>
            <person name="Kuo A."/>
            <person name="Nagy L.G."/>
            <person name="Floudas D."/>
            <person name="Copeland A."/>
            <person name="Barry K.W."/>
            <person name="Cichocki N."/>
            <person name="Veneault-Fourrey C."/>
            <person name="LaButti K."/>
            <person name="Lindquist E.A."/>
            <person name="Lipzen A."/>
            <person name="Lundell T."/>
            <person name="Morin E."/>
            <person name="Murat C."/>
            <person name="Riley R."/>
            <person name="Ohm R."/>
            <person name="Sun H."/>
            <person name="Tunlid A."/>
            <person name="Henrissat B."/>
            <person name="Grigoriev I.V."/>
            <person name="Hibbett D.S."/>
            <person name="Martin F."/>
        </authorList>
    </citation>
    <scope>NUCLEOTIDE SEQUENCE [LARGE SCALE GENOMIC DNA]</scope>
    <source>
        <strain evidence="4">MUT 4182</strain>
    </source>
</reference>
<keyword evidence="4" id="KW-1185">Reference proteome</keyword>
<dbReference type="GO" id="GO:1990862">
    <property type="term" value="C:nuclear membrane complex Bqt3-Bqt4"/>
    <property type="evidence" value="ECO:0007669"/>
    <property type="project" value="InterPro"/>
</dbReference>
<dbReference type="Gene3D" id="3.10.260.10">
    <property type="entry name" value="Transcription regulator HTH, APSES-type DNA-binding domain"/>
    <property type="match status" value="1"/>
</dbReference>
<dbReference type="PANTHER" id="PTHR38044:SF1">
    <property type="entry name" value="BOUQUET FORMATION PROTEIN 4"/>
    <property type="match status" value="1"/>
</dbReference>
<evidence type="ECO:0000256" key="1">
    <source>
        <dbReference type="SAM" id="MobiDB-lite"/>
    </source>
</evidence>
<feature type="domain" description="HTH APSES-type" evidence="2">
    <location>
        <begin position="39"/>
        <end position="155"/>
    </location>
</feature>
<feature type="region of interest" description="Disordered" evidence="1">
    <location>
        <begin position="174"/>
        <end position="269"/>
    </location>
</feature>
<dbReference type="InterPro" id="IPR036887">
    <property type="entry name" value="HTH_APSES_sf"/>
</dbReference>
<accession>A0A0C3Q8U6</accession>
<dbReference type="EMBL" id="KN823026">
    <property type="protein sequence ID" value="KIO26305.1"/>
    <property type="molecule type" value="Genomic_DNA"/>
</dbReference>
<dbReference type="GO" id="GO:0070197">
    <property type="term" value="P:meiotic attachment of telomere to nuclear envelope"/>
    <property type="evidence" value="ECO:0007669"/>
    <property type="project" value="InterPro"/>
</dbReference>
<evidence type="ECO:0000313" key="4">
    <source>
        <dbReference type="Proteomes" id="UP000054248"/>
    </source>
</evidence>
<gene>
    <name evidence="3" type="ORF">M407DRAFT_24393</name>
</gene>
<feature type="region of interest" description="Disordered" evidence="1">
    <location>
        <begin position="283"/>
        <end position="309"/>
    </location>
</feature>
<dbReference type="HOGENOM" id="CLU_685207_0_0_1"/>
<evidence type="ECO:0000313" key="3">
    <source>
        <dbReference type="EMBL" id="KIO26305.1"/>
    </source>
</evidence>
<organism evidence="3 4">
    <name type="scientific">Tulasnella calospora MUT 4182</name>
    <dbReference type="NCBI Taxonomy" id="1051891"/>
    <lineage>
        <taxon>Eukaryota</taxon>
        <taxon>Fungi</taxon>
        <taxon>Dikarya</taxon>
        <taxon>Basidiomycota</taxon>
        <taxon>Agaricomycotina</taxon>
        <taxon>Agaricomycetes</taxon>
        <taxon>Cantharellales</taxon>
        <taxon>Tulasnellaceae</taxon>
        <taxon>Tulasnella</taxon>
    </lineage>
</organism>
<feature type="compositionally biased region" description="Polar residues" evidence="1">
    <location>
        <begin position="174"/>
        <end position="183"/>
    </location>
</feature>
<dbReference type="STRING" id="1051891.A0A0C3Q8U6"/>
<feature type="compositionally biased region" description="Low complexity" evidence="1">
    <location>
        <begin position="226"/>
        <end position="240"/>
    </location>
</feature>
<dbReference type="OrthoDB" id="1935484at2759"/>
<dbReference type="Proteomes" id="UP000054248">
    <property type="component" value="Unassembled WGS sequence"/>
</dbReference>